<organism evidence="6 7">
    <name type="scientific">Channa argus</name>
    <name type="common">Northern snakehead</name>
    <name type="synonym">Ophicephalus argus</name>
    <dbReference type="NCBI Taxonomy" id="215402"/>
    <lineage>
        <taxon>Eukaryota</taxon>
        <taxon>Metazoa</taxon>
        <taxon>Chordata</taxon>
        <taxon>Craniata</taxon>
        <taxon>Vertebrata</taxon>
        <taxon>Euteleostomi</taxon>
        <taxon>Actinopterygii</taxon>
        <taxon>Neopterygii</taxon>
        <taxon>Teleostei</taxon>
        <taxon>Neoteleostei</taxon>
        <taxon>Acanthomorphata</taxon>
        <taxon>Anabantaria</taxon>
        <taxon>Anabantiformes</taxon>
        <taxon>Channoidei</taxon>
        <taxon>Channidae</taxon>
        <taxon>Channa</taxon>
    </lineage>
</organism>
<gene>
    <name evidence="6" type="ORF">EXN66_Car020382</name>
</gene>
<dbReference type="AlphaFoldDB" id="A0A6G1QQ20"/>
<sequence>MPVMSPKEKHCGSCSSASEGLTQAHLPGSSRALASHVKASNGRSVRLDTVPPAHKAISTQTGPADHKSRTMVHHYIVCPAPSTTFSLVQTLRVNSDISNHDISIGTAVMQQETQRRIAGKKPTTECHSTGELSHTDEKVRLWSYTVCRRNGLVTNRMLVLIPVATGNLGLLDAAFKALICIPSVSPMGTVGKACGEFKPVVIRLAIREEVINVIRNPKDVFASSFHYYGSTSYMVKPGPQSEFLHKFLNGKGCFHTWTCVINSVNLWCNITRIPFGSWFDHVKSWLNAEDKDHIMYICYEEMIMVRHN</sequence>
<dbReference type="Gene3D" id="3.40.50.300">
    <property type="entry name" value="P-loop containing nucleotide triphosphate hydrolases"/>
    <property type="match status" value="1"/>
</dbReference>
<dbReference type="EC" id="2.8.2.-" evidence="3"/>
<dbReference type="EMBL" id="CM015731">
    <property type="protein sequence ID" value="KAF3704692.1"/>
    <property type="molecule type" value="Genomic_DNA"/>
</dbReference>
<reference evidence="7" key="2">
    <citation type="submission" date="2019-02" db="EMBL/GenBank/DDBJ databases">
        <title>Opniocepnalus argus Var Kimnra genome.</title>
        <authorList>
            <person name="Zhou C."/>
            <person name="Xiao S."/>
        </authorList>
    </citation>
    <scope>NUCLEOTIDE SEQUENCE [LARGE SCALE GENOMIC DNA]</scope>
</reference>
<accession>A0A6G1QQ20</accession>
<feature type="domain" description="Sulfotransferase" evidence="5">
    <location>
        <begin position="210"/>
        <end position="303"/>
    </location>
</feature>
<evidence type="ECO:0000256" key="2">
    <source>
        <dbReference type="ARBA" id="ARBA00022679"/>
    </source>
</evidence>
<feature type="region of interest" description="Disordered" evidence="4">
    <location>
        <begin position="26"/>
        <end position="68"/>
    </location>
</feature>
<evidence type="ECO:0000259" key="5">
    <source>
        <dbReference type="Pfam" id="PF00685"/>
    </source>
</evidence>
<evidence type="ECO:0000256" key="4">
    <source>
        <dbReference type="SAM" id="MobiDB-lite"/>
    </source>
</evidence>
<dbReference type="SUPFAM" id="SSF52540">
    <property type="entry name" value="P-loop containing nucleoside triphosphate hydrolases"/>
    <property type="match status" value="1"/>
</dbReference>
<evidence type="ECO:0000313" key="7">
    <source>
        <dbReference type="Proteomes" id="UP000503349"/>
    </source>
</evidence>
<dbReference type="GO" id="GO:0008146">
    <property type="term" value="F:sulfotransferase activity"/>
    <property type="evidence" value="ECO:0007669"/>
    <property type="project" value="InterPro"/>
</dbReference>
<comment type="similarity">
    <text evidence="1 3">Belongs to the sulfotransferase 1 family.</text>
</comment>
<protein>
    <recommendedName>
        <fullName evidence="3">Sulfotransferase</fullName>
        <ecNumber evidence="3">2.8.2.-</ecNumber>
    </recommendedName>
</protein>
<dbReference type="InterPro" id="IPR027417">
    <property type="entry name" value="P-loop_NTPase"/>
</dbReference>
<evidence type="ECO:0000256" key="1">
    <source>
        <dbReference type="ARBA" id="ARBA00005771"/>
    </source>
</evidence>
<dbReference type="InterPro" id="IPR000863">
    <property type="entry name" value="Sulfotransferase_dom"/>
</dbReference>
<name>A0A6G1QQ20_CHAAH</name>
<dbReference type="Proteomes" id="UP000503349">
    <property type="component" value="Chromosome 20"/>
</dbReference>
<keyword evidence="2 3" id="KW-0808">Transferase</keyword>
<evidence type="ECO:0000256" key="3">
    <source>
        <dbReference type="RuleBase" id="RU361155"/>
    </source>
</evidence>
<evidence type="ECO:0000313" key="6">
    <source>
        <dbReference type="EMBL" id="KAF3704692.1"/>
    </source>
</evidence>
<dbReference type="PANTHER" id="PTHR11783">
    <property type="entry name" value="SULFOTRANSFERASE SULT"/>
    <property type="match status" value="1"/>
</dbReference>
<proteinExistence type="inferred from homology"/>
<reference evidence="6 7" key="1">
    <citation type="submission" date="2019-02" db="EMBL/GenBank/DDBJ databases">
        <title>Opniocepnalus argus genome.</title>
        <authorList>
            <person name="Zhou C."/>
            <person name="Xiao S."/>
        </authorList>
    </citation>
    <scope>NUCLEOTIDE SEQUENCE [LARGE SCALE GENOMIC DNA]</scope>
    <source>
        <strain evidence="6">OARG1902GOOAL</strain>
        <tissue evidence="6">Muscle</tissue>
    </source>
</reference>
<keyword evidence="7" id="KW-1185">Reference proteome</keyword>
<dbReference type="Pfam" id="PF00685">
    <property type="entry name" value="Sulfotransfer_1"/>
    <property type="match status" value="1"/>
</dbReference>